<keyword evidence="6" id="KW-0411">Iron-sulfur</keyword>
<sequence>MYVCLCRGITDTQIRQAVQAGKGELRQLKQELGLGSQCGKCLPMAKAIIKAELDKAPRYYEVA</sequence>
<evidence type="ECO:0000256" key="5">
    <source>
        <dbReference type="ARBA" id="ARBA00023004"/>
    </source>
</evidence>
<keyword evidence="3" id="KW-0479">Metal-binding</keyword>
<organism evidence="11 12">
    <name type="scientific">Aeromonas bivalvium</name>
    <dbReference type="NCBI Taxonomy" id="440079"/>
    <lineage>
        <taxon>Bacteria</taxon>
        <taxon>Pseudomonadati</taxon>
        <taxon>Pseudomonadota</taxon>
        <taxon>Gammaproteobacteria</taxon>
        <taxon>Aeromonadales</taxon>
        <taxon>Aeromonadaceae</taxon>
        <taxon>Aeromonas</taxon>
    </lineage>
</organism>
<evidence type="ECO:0000313" key="11">
    <source>
        <dbReference type="EMBL" id="MFM4893854.1"/>
    </source>
</evidence>
<dbReference type="InterPro" id="IPR052371">
    <property type="entry name" value="BFD-associated_ferredoxin"/>
</dbReference>
<reference evidence="11 12" key="1">
    <citation type="submission" date="2024-09" db="EMBL/GenBank/DDBJ databases">
        <title>Aeromonas strains Genome sequencing and assembly.</title>
        <authorList>
            <person name="Hu X."/>
            <person name="Tang B."/>
        </authorList>
    </citation>
    <scope>NUCLEOTIDE SEQUENCE [LARGE SCALE GENOMIC DNA]</scope>
    <source>
        <strain evidence="11 12">NB23SCDHY001</strain>
    </source>
</reference>
<evidence type="ECO:0000256" key="4">
    <source>
        <dbReference type="ARBA" id="ARBA00022982"/>
    </source>
</evidence>
<evidence type="ECO:0000256" key="1">
    <source>
        <dbReference type="ARBA" id="ARBA00022448"/>
    </source>
</evidence>
<keyword evidence="4" id="KW-0249">Electron transport</keyword>
<dbReference type="Gene3D" id="1.10.10.1100">
    <property type="entry name" value="BFD-like [2Fe-2S]-binding domain"/>
    <property type="match status" value="1"/>
</dbReference>
<comment type="cofactor">
    <cofactor evidence="7">
        <name>[2Fe-2S] cluster</name>
        <dbReference type="ChEBI" id="CHEBI:190135"/>
    </cofactor>
</comment>
<accession>A0ABW9GRU1</accession>
<dbReference type="InterPro" id="IPR007419">
    <property type="entry name" value="BFD-like_2Fe2S-bd_dom"/>
</dbReference>
<dbReference type="Pfam" id="PF04324">
    <property type="entry name" value="Fer2_BFD"/>
    <property type="match status" value="1"/>
</dbReference>
<comment type="caution">
    <text evidence="11">The sequence shown here is derived from an EMBL/GenBank/DDBJ whole genome shotgun (WGS) entry which is preliminary data.</text>
</comment>
<protein>
    <recommendedName>
        <fullName evidence="8">Bacterioferritin-associated ferredoxin</fullName>
    </recommendedName>
</protein>
<dbReference type="PANTHER" id="PTHR37424:SF1">
    <property type="entry name" value="BACTERIOFERRITIN-ASSOCIATED FERREDOXIN"/>
    <property type="match status" value="1"/>
</dbReference>
<keyword evidence="12" id="KW-1185">Reference proteome</keyword>
<proteinExistence type="inferred from homology"/>
<keyword evidence="5" id="KW-0408">Iron</keyword>
<dbReference type="EMBL" id="JBGXBU010000005">
    <property type="protein sequence ID" value="MFM4893854.1"/>
    <property type="molecule type" value="Genomic_DNA"/>
</dbReference>
<dbReference type="InterPro" id="IPR041854">
    <property type="entry name" value="BFD-like_2Fe2S-bd_dom_sf"/>
</dbReference>
<evidence type="ECO:0000256" key="8">
    <source>
        <dbReference type="ARBA" id="ARBA00039386"/>
    </source>
</evidence>
<keyword evidence="1" id="KW-0813">Transport</keyword>
<feature type="domain" description="BFD-like [2Fe-2S]-binding" evidence="10">
    <location>
        <begin position="2"/>
        <end position="50"/>
    </location>
</feature>
<keyword evidence="2" id="KW-0001">2Fe-2S</keyword>
<dbReference type="Proteomes" id="UP001630969">
    <property type="component" value="Unassembled WGS sequence"/>
</dbReference>
<evidence type="ECO:0000256" key="6">
    <source>
        <dbReference type="ARBA" id="ARBA00023014"/>
    </source>
</evidence>
<comment type="similarity">
    <text evidence="9">Belongs to the Bfd family.</text>
</comment>
<evidence type="ECO:0000256" key="9">
    <source>
        <dbReference type="ARBA" id="ARBA00046332"/>
    </source>
</evidence>
<evidence type="ECO:0000256" key="2">
    <source>
        <dbReference type="ARBA" id="ARBA00022714"/>
    </source>
</evidence>
<dbReference type="CDD" id="cd19945">
    <property type="entry name" value="Fer2_BFD"/>
    <property type="match status" value="1"/>
</dbReference>
<dbReference type="RefSeq" id="WP_042001828.1">
    <property type="nucleotide sequence ID" value="NZ_CDBT01000063.1"/>
</dbReference>
<evidence type="ECO:0000256" key="3">
    <source>
        <dbReference type="ARBA" id="ARBA00022723"/>
    </source>
</evidence>
<evidence type="ECO:0000259" key="10">
    <source>
        <dbReference type="Pfam" id="PF04324"/>
    </source>
</evidence>
<dbReference type="GeneID" id="97221137"/>
<name>A0ABW9GRU1_9GAMM</name>
<evidence type="ECO:0000313" key="12">
    <source>
        <dbReference type="Proteomes" id="UP001630969"/>
    </source>
</evidence>
<gene>
    <name evidence="11" type="ORF">ACEUDJ_13350</name>
</gene>
<dbReference type="PANTHER" id="PTHR37424">
    <property type="entry name" value="BACTERIOFERRITIN-ASSOCIATED FERREDOXIN"/>
    <property type="match status" value="1"/>
</dbReference>
<evidence type="ECO:0000256" key="7">
    <source>
        <dbReference type="ARBA" id="ARBA00034078"/>
    </source>
</evidence>